<dbReference type="Proteomes" id="UP001605036">
    <property type="component" value="Unassembled WGS sequence"/>
</dbReference>
<comment type="caution">
    <text evidence="4">The sequence shown here is derived from an EMBL/GenBank/DDBJ whole genome shotgun (WGS) entry which is preliminary data.</text>
</comment>
<evidence type="ECO:0000313" key="5">
    <source>
        <dbReference type="Proteomes" id="UP001605036"/>
    </source>
</evidence>
<protein>
    <recommendedName>
        <fullName evidence="3">CCHC-type domain-containing protein</fullName>
    </recommendedName>
</protein>
<keyword evidence="2" id="KW-0175">Coiled coil</keyword>
<proteinExistence type="predicted"/>
<evidence type="ECO:0000313" key="4">
    <source>
        <dbReference type="EMBL" id="KAL2636149.1"/>
    </source>
</evidence>
<dbReference type="AlphaFoldDB" id="A0ABD1Z0L2"/>
<dbReference type="SUPFAM" id="SSF57756">
    <property type="entry name" value="Retrovirus zinc finger-like domains"/>
    <property type="match status" value="1"/>
</dbReference>
<organism evidence="4 5">
    <name type="scientific">Riccia fluitans</name>
    <dbReference type="NCBI Taxonomy" id="41844"/>
    <lineage>
        <taxon>Eukaryota</taxon>
        <taxon>Viridiplantae</taxon>
        <taxon>Streptophyta</taxon>
        <taxon>Embryophyta</taxon>
        <taxon>Marchantiophyta</taxon>
        <taxon>Marchantiopsida</taxon>
        <taxon>Marchantiidae</taxon>
        <taxon>Marchantiales</taxon>
        <taxon>Ricciaceae</taxon>
        <taxon>Riccia</taxon>
    </lineage>
</organism>
<sequence length="96" mass="10640">MLVVNVSPKIVANSSSRCINNLNNNINSLNNNNNSLDLSKVSVSGACNYCKQRGHKARDCWKKQADLQNGQQSSTTIEEEQLLITAHQSYAMFEPV</sequence>
<keyword evidence="1" id="KW-0479">Metal-binding</keyword>
<dbReference type="SMART" id="SM00343">
    <property type="entry name" value="ZnF_C2HC"/>
    <property type="match status" value="1"/>
</dbReference>
<accession>A0ABD1Z0L2</accession>
<keyword evidence="1" id="KW-0862">Zinc</keyword>
<dbReference type="InterPro" id="IPR036875">
    <property type="entry name" value="Znf_CCHC_sf"/>
</dbReference>
<keyword evidence="1" id="KW-0863">Zinc-finger</keyword>
<name>A0ABD1Z0L2_9MARC</name>
<reference evidence="4 5" key="1">
    <citation type="submission" date="2024-09" db="EMBL/GenBank/DDBJ databases">
        <title>Chromosome-scale assembly of Riccia fluitans.</title>
        <authorList>
            <person name="Paukszto L."/>
            <person name="Sawicki J."/>
            <person name="Karawczyk K."/>
            <person name="Piernik-Szablinska J."/>
            <person name="Szczecinska M."/>
            <person name="Mazdziarz M."/>
        </authorList>
    </citation>
    <scope>NUCLEOTIDE SEQUENCE [LARGE SCALE GENOMIC DNA]</scope>
    <source>
        <strain evidence="4">Rf_01</strain>
        <tissue evidence="4">Aerial parts of the thallus</tissue>
    </source>
</reference>
<dbReference type="EMBL" id="JBHFFA010000003">
    <property type="protein sequence ID" value="KAL2636149.1"/>
    <property type="molecule type" value="Genomic_DNA"/>
</dbReference>
<evidence type="ECO:0000256" key="2">
    <source>
        <dbReference type="SAM" id="Coils"/>
    </source>
</evidence>
<dbReference type="GO" id="GO:0008270">
    <property type="term" value="F:zinc ion binding"/>
    <property type="evidence" value="ECO:0007669"/>
    <property type="project" value="UniProtKB-KW"/>
</dbReference>
<dbReference type="PROSITE" id="PS50158">
    <property type="entry name" value="ZF_CCHC"/>
    <property type="match status" value="1"/>
</dbReference>
<gene>
    <name evidence="4" type="ORF">R1flu_007628</name>
</gene>
<dbReference type="InterPro" id="IPR001878">
    <property type="entry name" value="Znf_CCHC"/>
</dbReference>
<evidence type="ECO:0000256" key="1">
    <source>
        <dbReference type="PROSITE-ProRule" id="PRU00047"/>
    </source>
</evidence>
<feature type="coiled-coil region" evidence="2">
    <location>
        <begin position="12"/>
        <end position="39"/>
    </location>
</feature>
<evidence type="ECO:0000259" key="3">
    <source>
        <dbReference type="PROSITE" id="PS50158"/>
    </source>
</evidence>
<feature type="domain" description="CCHC-type" evidence="3">
    <location>
        <begin position="47"/>
        <end position="60"/>
    </location>
</feature>
<dbReference type="Gene3D" id="4.10.60.10">
    <property type="entry name" value="Zinc finger, CCHC-type"/>
    <property type="match status" value="1"/>
</dbReference>
<keyword evidence="5" id="KW-1185">Reference proteome</keyword>